<organism>
    <name type="scientific">Serpula lacrymans var. lacrymans (strain S7.9)</name>
    <name type="common">Dry rot fungus</name>
    <dbReference type="NCBI Taxonomy" id="578457"/>
    <lineage>
        <taxon>Eukaryota</taxon>
        <taxon>Fungi</taxon>
        <taxon>Dikarya</taxon>
        <taxon>Basidiomycota</taxon>
        <taxon>Agaricomycotina</taxon>
        <taxon>Agaricomycetes</taxon>
        <taxon>Agaricomycetidae</taxon>
        <taxon>Boletales</taxon>
        <taxon>Coniophorineae</taxon>
        <taxon>Serpulaceae</taxon>
        <taxon>Serpula</taxon>
    </lineage>
</organism>
<dbReference type="EMBL" id="GL945428">
    <property type="protein sequence ID" value="EGO31268.1"/>
    <property type="molecule type" value="Genomic_DNA"/>
</dbReference>
<dbReference type="RefSeq" id="XP_007313152.1">
    <property type="nucleotide sequence ID" value="XM_007313090.1"/>
</dbReference>
<dbReference type="HOGENOM" id="CLU_806895_0_0_1"/>
<proteinExistence type="predicted"/>
<protein>
    <submittedName>
        <fullName evidence="1">Uncharacterized protein</fullName>
    </submittedName>
</protein>
<evidence type="ECO:0000313" key="1">
    <source>
        <dbReference type="EMBL" id="EGO31268.1"/>
    </source>
</evidence>
<name>F8NFR0_SERL9</name>
<sequence>MYASSRNYKDDRTDRLRRTRGRIMMMRKPSLSKLSAPNNYDKKEQTHGYSPAQWSLSRLCSGGFDKCFGPSDFDDQLSFHTTELSPILESSENFGKLSIHSRTSSYDSLDTSDDECPTWSHRFEAVFDRVHTANNSLVFKKQAEGDNSTHVSEVLTTERPSLMLTLPTPELPSTPAWTPSPLPLTVSQYVVAVDAGGYDAPAPPFPPCYGDNFGYTPKCSACEKQWLACTLWFHARQKRTASSHLERPYLRGEVSTATNRAIMGSLGLPIGSAKALAKIDATVPETAYGATRPHSAFARRHVIDRFRRLDLKLQYEKGQHAFWKICRMVKMFVAGFTSKVRKLG</sequence>
<dbReference type="Proteomes" id="UP000008064">
    <property type="component" value="Unassembled WGS sequence"/>
</dbReference>
<dbReference type="GeneID" id="18813074"/>
<accession>F8NFR0</accession>
<dbReference type="AlphaFoldDB" id="F8NFR0"/>
<dbReference type="OrthoDB" id="2954746at2759"/>
<dbReference type="KEGG" id="sla:SERLADRAFT_412662"/>
<reference evidence="1" key="1">
    <citation type="submission" date="2011-04" db="EMBL/GenBank/DDBJ databases">
        <title>Evolution of plant cell wall degrading machinery underlies the functional diversity of forest fungi.</title>
        <authorList>
            <consortium name="US DOE Joint Genome Institute (JGI-PGF)"/>
            <person name="Eastwood D.C."/>
            <person name="Floudas D."/>
            <person name="Binder M."/>
            <person name="Majcherczyk A."/>
            <person name="Schneider P."/>
            <person name="Aerts A."/>
            <person name="Asiegbu F.O."/>
            <person name="Baker S.E."/>
            <person name="Barry K."/>
            <person name="Bendiksby M."/>
            <person name="Blumentritt M."/>
            <person name="Coutinho P.M."/>
            <person name="Cullen D."/>
            <person name="Cullen D."/>
            <person name="Gathman A."/>
            <person name="Goodell B."/>
            <person name="Henrissat B."/>
            <person name="Ihrmark K."/>
            <person name="Kauserud H."/>
            <person name="Kohler A."/>
            <person name="LaButti K."/>
            <person name="Lapidus A."/>
            <person name="Lavin J.L."/>
            <person name="Lee Y.-H."/>
            <person name="Lindquist E."/>
            <person name="Lilly W."/>
            <person name="Lucas S."/>
            <person name="Morin E."/>
            <person name="Murat C."/>
            <person name="Oguiza J.A."/>
            <person name="Park J."/>
            <person name="Pisabarro A.G."/>
            <person name="Riley R."/>
            <person name="Rosling A."/>
            <person name="Salamov A."/>
            <person name="Schmidt O."/>
            <person name="Schmutz J."/>
            <person name="Skrede I."/>
            <person name="Stenlid J."/>
            <person name="Wiebenga A."/>
            <person name="Xie X."/>
            <person name="Kues U."/>
            <person name="Hibbett D.S."/>
            <person name="Hoffmeister D."/>
            <person name="Hogberg N."/>
            <person name="Martin F."/>
            <person name="Grigoriev I.V."/>
            <person name="Watkinson S.C."/>
        </authorList>
    </citation>
    <scope>NUCLEOTIDE SEQUENCE</scope>
    <source>
        <strain evidence="1">S7.9</strain>
    </source>
</reference>
<gene>
    <name evidence="1" type="ORF">SERLADRAFT_412662</name>
</gene>